<name>A0A7S7NR78_PALFE</name>
<dbReference type="InterPro" id="IPR039448">
    <property type="entry name" value="Beta_helix"/>
</dbReference>
<gene>
    <name evidence="8" type="ORF">IRI77_37340</name>
</gene>
<dbReference type="PANTHER" id="PTHR40088">
    <property type="entry name" value="PECTATE LYASE (EUROFUNG)"/>
    <property type="match status" value="1"/>
</dbReference>
<protein>
    <submittedName>
        <fullName evidence="8">Right-handed parallel beta-helix repeat-containing protein</fullName>
    </submittedName>
</protein>
<evidence type="ECO:0000256" key="1">
    <source>
        <dbReference type="ARBA" id="ARBA00004613"/>
    </source>
</evidence>
<dbReference type="GO" id="GO:0016837">
    <property type="term" value="F:carbon-oxygen lyase activity, acting on polysaccharides"/>
    <property type="evidence" value="ECO:0007669"/>
    <property type="project" value="TreeGrafter"/>
</dbReference>
<reference evidence="8 9" key="1">
    <citation type="submission" date="2020-10" db="EMBL/GenBank/DDBJ databases">
        <title>Complete genome sequence of Paludibaculum fermentans P105T, a facultatively anaerobic acidobacterium capable of dissimilatory Fe(III) reduction.</title>
        <authorList>
            <person name="Dedysh S.N."/>
            <person name="Beletsky A.V."/>
            <person name="Kulichevskaya I.S."/>
            <person name="Mardanov A.V."/>
            <person name="Ravin N.V."/>
        </authorList>
    </citation>
    <scope>NUCLEOTIDE SEQUENCE [LARGE SCALE GENOMIC DNA]</scope>
    <source>
        <strain evidence="8 9">P105</strain>
    </source>
</reference>
<dbReference type="GO" id="GO:0005576">
    <property type="term" value="C:extracellular region"/>
    <property type="evidence" value="ECO:0007669"/>
    <property type="project" value="UniProtKB-SubCell"/>
</dbReference>
<dbReference type="InterPro" id="IPR052052">
    <property type="entry name" value="Polysaccharide_Lyase_9"/>
</dbReference>
<dbReference type="Gene3D" id="2.60.40.1180">
    <property type="entry name" value="Golgi alpha-mannosidase II"/>
    <property type="match status" value="1"/>
</dbReference>
<feature type="region of interest" description="Disordered" evidence="4">
    <location>
        <begin position="1"/>
        <end position="22"/>
    </location>
</feature>
<dbReference type="InterPro" id="IPR011050">
    <property type="entry name" value="Pectin_lyase_fold/virulence"/>
</dbReference>
<evidence type="ECO:0000256" key="4">
    <source>
        <dbReference type="SAM" id="MobiDB-lite"/>
    </source>
</evidence>
<dbReference type="InterPro" id="IPR012334">
    <property type="entry name" value="Pectin_lyas_fold"/>
</dbReference>
<feature type="compositionally biased region" description="Polar residues" evidence="4">
    <location>
        <begin position="10"/>
        <end position="22"/>
    </location>
</feature>
<dbReference type="InterPro" id="IPR006626">
    <property type="entry name" value="PbH1"/>
</dbReference>
<dbReference type="InterPro" id="IPR049169">
    <property type="entry name" value="Glyco_hydro_120_ins"/>
</dbReference>
<dbReference type="Proteomes" id="UP000593892">
    <property type="component" value="Chromosome"/>
</dbReference>
<proteinExistence type="predicted"/>
<comment type="subcellular location">
    <subcellularLocation>
        <location evidence="1">Secreted</location>
    </subcellularLocation>
</comment>
<evidence type="ECO:0000313" key="9">
    <source>
        <dbReference type="Proteomes" id="UP000593892"/>
    </source>
</evidence>
<dbReference type="Gene3D" id="2.160.20.10">
    <property type="entry name" value="Single-stranded right-handed beta-helix, Pectin lyase-like"/>
    <property type="match status" value="1"/>
</dbReference>
<evidence type="ECO:0000259" key="6">
    <source>
        <dbReference type="Pfam" id="PF13229"/>
    </source>
</evidence>
<feature type="domain" description="Right handed beta helix" evidence="6">
    <location>
        <begin position="342"/>
        <end position="453"/>
    </location>
</feature>
<dbReference type="PANTHER" id="PTHR40088:SF2">
    <property type="entry name" value="SECRETED SUGAR HYDROLASE"/>
    <property type="match status" value="1"/>
</dbReference>
<accession>A0A7S7NR78</accession>
<organism evidence="8 9">
    <name type="scientific">Paludibaculum fermentans</name>
    <dbReference type="NCBI Taxonomy" id="1473598"/>
    <lineage>
        <taxon>Bacteria</taxon>
        <taxon>Pseudomonadati</taxon>
        <taxon>Acidobacteriota</taxon>
        <taxon>Terriglobia</taxon>
        <taxon>Bryobacterales</taxon>
        <taxon>Bryobacteraceae</taxon>
        <taxon>Paludibaculum</taxon>
    </lineage>
</organism>
<dbReference type="InterPro" id="IPR011459">
    <property type="entry name" value="DUF1565"/>
</dbReference>
<keyword evidence="2" id="KW-0964">Secreted</keyword>
<evidence type="ECO:0000256" key="3">
    <source>
        <dbReference type="ARBA" id="ARBA00022729"/>
    </source>
</evidence>
<feature type="domain" description="Glycoside hydrolase 120 insertion" evidence="7">
    <location>
        <begin position="124"/>
        <end position="233"/>
    </location>
</feature>
<keyword evidence="9" id="KW-1185">Reference proteome</keyword>
<evidence type="ECO:0000256" key="2">
    <source>
        <dbReference type="ARBA" id="ARBA00022525"/>
    </source>
</evidence>
<feature type="region of interest" description="Disordered" evidence="4">
    <location>
        <begin position="636"/>
        <end position="656"/>
    </location>
</feature>
<dbReference type="KEGG" id="pfer:IRI77_37340"/>
<dbReference type="Pfam" id="PF07602">
    <property type="entry name" value="DUF1565"/>
    <property type="match status" value="1"/>
</dbReference>
<dbReference type="EMBL" id="CP063849">
    <property type="protein sequence ID" value="QOY88336.1"/>
    <property type="molecule type" value="Genomic_DNA"/>
</dbReference>
<sequence length="663" mass="72519">MTPDVRYPDQSATQPDSETPSTCLPGTRLIRGAALLLLVAFLAPAAEFHISPKGSDRNSGTSSSPFKTISAAAAVAQPGDVITVHEGIYRERVTPPRGGTSESKRIVYQAAAGEKVTITGAEVIRGWKLIQPGVWKVTIPNTYFGSYNPYKDLIVGDWFTGKGRPHHTGEVYLNGKSLWETHLLERVLSPQVFPDGRDQEGSTWTWFTESDDVNTSLYANFHDRNPNEELVEINVRDSCFYPAQPGRDYITVRGFHLKQAATQWAAPTAEQIGLIGTHWSKGWIIENNVISDSKCSCVTLGKDRKTGHNVWMNDPSRDGAIHYNEVIVRALAIGWSREKIGSHVVRNNTIFNCEQAGIAGSLGAIYSQILNNHIYNVWAKRQFTGAEMGGIKLHAAIDVVIKGNRIHNAGRGLWLDWMAQGTRVTGNLFYDNTTDDIFVEVDHGPFVIDNNVLLSEVSLRDWSEGGAYAHNLMAGRVSSSPELSRSTPYHRAHSTALAGLRNIKGGDDRFYNNIFIGGAQPAQAESRSPAAARRFDGYGLWVYDTREANLQAGGNVYYNGAKPYGLEAAPTVDAGNPKPVIVEQGGHGYLVLHLGPEVAQAGTQRVTTALLGKARIPNLAFEKADGSELLLSTDFAGKRRSDSTPTPGPFETPGQGEVKIRIW</sequence>
<dbReference type="SMART" id="SM00710">
    <property type="entry name" value="PbH1"/>
    <property type="match status" value="6"/>
</dbReference>
<dbReference type="Pfam" id="PF13229">
    <property type="entry name" value="Beta_helix"/>
    <property type="match status" value="1"/>
</dbReference>
<dbReference type="Pfam" id="PF21258">
    <property type="entry name" value="Glyco_hydro_120_ins"/>
    <property type="match status" value="1"/>
</dbReference>
<feature type="domain" description="DUF1565" evidence="5">
    <location>
        <begin position="53"/>
        <end position="91"/>
    </location>
</feature>
<dbReference type="RefSeq" id="WP_194449999.1">
    <property type="nucleotide sequence ID" value="NZ_CP063849.1"/>
</dbReference>
<evidence type="ECO:0000313" key="8">
    <source>
        <dbReference type="EMBL" id="QOY88336.1"/>
    </source>
</evidence>
<keyword evidence="3" id="KW-0732">Signal</keyword>
<dbReference type="AlphaFoldDB" id="A0A7S7NR78"/>
<evidence type="ECO:0000259" key="7">
    <source>
        <dbReference type="Pfam" id="PF21258"/>
    </source>
</evidence>
<dbReference type="SUPFAM" id="SSF51126">
    <property type="entry name" value="Pectin lyase-like"/>
    <property type="match status" value="1"/>
</dbReference>
<evidence type="ECO:0000259" key="5">
    <source>
        <dbReference type="Pfam" id="PF07602"/>
    </source>
</evidence>
<dbReference type="InterPro" id="IPR013780">
    <property type="entry name" value="Glyco_hydro_b"/>
</dbReference>